<dbReference type="SUPFAM" id="SSF52540">
    <property type="entry name" value="P-loop containing nucleoside triphosphate hydrolases"/>
    <property type="match status" value="1"/>
</dbReference>
<keyword evidence="3 5" id="KW-0378">Hydrolase</keyword>
<dbReference type="Proteomes" id="UP001235939">
    <property type="component" value="Chromosome 09"/>
</dbReference>
<dbReference type="Pfam" id="PF03029">
    <property type="entry name" value="ATP_bind_1"/>
    <property type="match status" value="1"/>
</dbReference>
<protein>
    <recommendedName>
        <fullName evidence="5">GPN-loop GTPase</fullName>
        <ecNumber evidence="5">3.6.5.-</ecNumber>
    </recommendedName>
</protein>
<keyword evidence="5" id="KW-0963">Cytoplasm</keyword>
<comment type="subcellular location">
    <subcellularLocation>
        <location evidence="5">Cytoplasm</location>
    </subcellularLocation>
    <subcellularLocation>
        <location evidence="5">Nucleus</location>
    </subcellularLocation>
</comment>
<feature type="domain" description="AAA+ ATPase" evidence="6">
    <location>
        <begin position="10"/>
        <end position="174"/>
    </location>
</feature>
<evidence type="ECO:0000256" key="3">
    <source>
        <dbReference type="ARBA" id="ARBA00022801"/>
    </source>
</evidence>
<evidence type="ECO:0000256" key="2">
    <source>
        <dbReference type="ARBA" id="ARBA00022741"/>
    </source>
</evidence>
<dbReference type="EMBL" id="CP092871">
    <property type="protein sequence ID" value="UYV71840.1"/>
    <property type="molecule type" value="Genomic_DNA"/>
</dbReference>
<keyword evidence="2 5" id="KW-0547">Nucleotide-binding</keyword>
<sequence>MTEASDSKKVPTCLLVLGKAGVGKTTFVRKMVEVLSSQSRSPYVINLDPACLQVPYPTNIDIRTTVNYKEVMSQFNLGPNGAITTSLNLFTTVLDQLMKLVDERAKDNEFIIIDTPGQIEVFNWSASGSIITKALASTYPTILVFLLDLKQCQHPNSLLTNLLSCCSIMFLHKLPILAVVNKLDQSEPTNVLNWMNDFSEFRLAFDSTPGLLGSINSSLWSFLFSQRFDKNLLSSSGEVKKEKKNLKNTFWRFSNPLKTLRAISKKKNIAIVLYNFHRSIIDVCHIEGCKDGRVYMVRSELGVVTVIVVPNDVCHIEGCKDGRATVYMVRSELGVVTVISVPIDVCHIEGCKDGRVYMVRSELGVVTVIVVYIIKNKFKKTSFLFCQFIINIIVYILCEIYI</sequence>
<organism evidence="7 8">
    <name type="scientific">Cordylochernes scorpioides</name>
    <dbReference type="NCBI Taxonomy" id="51811"/>
    <lineage>
        <taxon>Eukaryota</taxon>
        <taxon>Metazoa</taxon>
        <taxon>Ecdysozoa</taxon>
        <taxon>Arthropoda</taxon>
        <taxon>Chelicerata</taxon>
        <taxon>Arachnida</taxon>
        <taxon>Pseudoscorpiones</taxon>
        <taxon>Cheliferoidea</taxon>
        <taxon>Chernetidae</taxon>
        <taxon>Cordylochernes</taxon>
    </lineage>
</organism>
<dbReference type="InterPro" id="IPR027417">
    <property type="entry name" value="P-loop_NTPase"/>
</dbReference>
<dbReference type="PANTHER" id="PTHR21231:SF8">
    <property type="entry name" value="GPN-LOOP GTPASE 1"/>
    <property type="match status" value="1"/>
</dbReference>
<dbReference type="InterPro" id="IPR004130">
    <property type="entry name" value="Gpn"/>
</dbReference>
<evidence type="ECO:0000259" key="6">
    <source>
        <dbReference type="SMART" id="SM00382"/>
    </source>
</evidence>
<evidence type="ECO:0000256" key="5">
    <source>
        <dbReference type="RuleBase" id="RU365059"/>
    </source>
</evidence>
<comment type="function">
    <text evidence="5">Small GTPase required for proper nuclear import of RNA polymerase II (RNAPII). May act at an RNAP assembly step prior to nuclear import.</text>
</comment>
<proteinExistence type="inferred from homology"/>
<dbReference type="InterPro" id="IPR003593">
    <property type="entry name" value="AAA+_ATPase"/>
</dbReference>
<evidence type="ECO:0000256" key="4">
    <source>
        <dbReference type="ARBA" id="ARBA00023134"/>
    </source>
</evidence>
<keyword evidence="8" id="KW-1185">Reference proteome</keyword>
<evidence type="ECO:0000313" key="8">
    <source>
        <dbReference type="Proteomes" id="UP001235939"/>
    </source>
</evidence>
<accession>A0ABY6KW93</accession>
<evidence type="ECO:0000256" key="1">
    <source>
        <dbReference type="ARBA" id="ARBA00005290"/>
    </source>
</evidence>
<reference evidence="7 8" key="1">
    <citation type="submission" date="2022-01" db="EMBL/GenBank/DDBJ databases">
        <title>A chromosomal length assembly of Cordylochernes scorpioides.</title>
        <authorList>
            <person name="Zeh D."/>
            <person name="Zeh J."/>
        </authorList>
    </citation>
    <scope>NUCLEOTIDE SEQUENCE [LARGE SCALE GENOMIC DNA]</scope>
    <source>
        <strain evidence="7">IN4F17</strain>
        <tissue evidence="7">Whole Body</tissue>
    </source>
</reference>
<comment type="similarity">
    <text evidence="1 5">Belongs to the GPN-loop GTPase family.</text>
</comment>
<dbReference type="PANTHER" id="PTHR21231">
    <property type="entry name" value="XPA-BINDING PROTEIN 1-RELATED"/>
    <property type="match status" value="1"/>
</dbReference>
<dbReference type="CDD" id="cd17870">
    <property type="entry name" value="GPN1"/>
    <property type="match status" value="1"/>
</dbReference>
<dbReference type="Gene3D" id="3.40.50.300">
    <property type="entry name" value="P-loop containing nucleotide triphosphate hydrolases"/>
    <property type="match status" value="1"/>
</dbReference>
<dbReference type="EC" id="3.6.5.-" evidence="5"/>
<evidence type="ECO:0000313" key="7">
    <source>
        <dbReference type="EMBL" id="UYV71840.1"/>
    </source>
</evidence>
<name>A0ABY6KW93_9ARAC</name>
<dbReference type="InterPro" id="IPR030230">
    <property type="entry name" value="Gpn1/Npa3/XAB1"/>
</dbReference>
<dbReference type="SMART" id="SM00382">
    <property type="entry name" value="AAA"/>
    <property type="match status" value="1"/>
</dbReference>
<keyword evidence="4 5" id="KW-0342">GTP-binding</keyword>
<comment type="subunit">
    <text evidence="5">Binds to RNA polymerase II.</text>
</comment>
<gene>
    <name evidence="7" type="ORF">LAZ67_9000625</name>
</gene>